<protein>
    <submittedName>
        <fullName evidence="2">Uncharacterized protein</fullName>
    </submittedName>
</protein>
<feature type="transmembrane region" description="Helical" evidence="1">
    <location>
        <begin position="20"/>
        <end position="39"/>
    </location>
</feature>
<name>A0A7R7XQ71_9EURO</name>
<keyword evidence="1" id="KW-0472">Membrane</keyword>
<evidence type="ECO:0000256" key="1">
    <source>
        <dbReference type="SAM" id="Phobius"/>
    </source>
</evidence>
<sequence>MWVAEARGLHEPLPRVSLVALYLSLGASFVLAWLSNALGNSFGRFGRGSEPVITERHGHSDEIPRAPLSFLHRRCHNGSPRSTDTLYACQTKGKTSGQDSSSQAVWRDWHGQQDQVWTLDFEPEVMGGWFRVGFLSAWSSRSRVAKVCDRSKQNKMLNIRSKRHADSMQPVSSRI</sequence>
<dbReference type="EMBL" id="AP024446">
    <property type="protein sequence ID" value="BCS24933.1"/>
    <property type="molecule type" value="Genomic_DNA"/>
</dbReference>
<reference evidence="2" key="1">
    <citation type="submission" date="2021-01" db="EMBL/GenBank/DDBJ databases">
        <authorList>
            <consortium name="Aspergillus puulaauensis MK2 genome sequencing consortium"/>
            <person name="Kazuki M."/>
            <person name="Futagami T."/>
        </authorList>
    </citation>
    <scope>NUCLEOTIDE SEQUENCE</scope>
    <source>
        <strain evidence="2">MK2</strain>
    </source>
</reference>
<keyword evidence="3" id="KW-1185">Reference proteome</keyword>
<evidence type="ECO:0000313" key="3">
    <source>
        <dbReference type="Proteomes" id="UP000654913"/>
    </source>
</evidence>
<dbReference type="KEGG" id="apuu:APUU_41377S"/>
<keyword evidence="1" id="KW-1133">Transmembrane helix</keyword>
<dbReference type="Proteomes" id="UP000654913">
    <property type="component" value="Chromosome 4"/>
</dbReference>
<accession>A0A7R7XQ71</accession>
<gene>
    <name evidence="2" type="ORF">APUU_41377S</name>
</gene>
<dbReference type="AlphaFoldDB" id="A0A7R7XQ71"/>
<keyword evidence="1" id="KW-0812">Transmembrane</keyword>
<reference evidence="2" key="2">
    <citation type="submission" date="2021-02" db="EMBL/GenBank/DDBJ databases">
        <title>Aspergillus puulaauensis MK2 genome sequence.</title>
        <authorList>
            <person name="Futagami T."/>
            <person name="Mori K."/>
            <person name="Kadooka C."/>
            <person name="Tanaka T."/>
        </authorList>
    </citation>
    <scope>NUCLEOTIDE SEQUENCE</scope>
    <source>
        <strain evidence="2">MK2</strain>
    </source>
</reference>
<dbReference type="RefSeq" id="XP_041557127.1">
    <property type="nucleotide sequence ID" value="XM_041704553.1"/>
</dbReference>
<dbReference type="GeneID" id="64974938"/>
<evidence type="ECO:0000313" key="2">
    <source>
        <dbReference type="EMBL" id="BCS24933.1"/>
    </source>
</evidence>
<organism evidence="2 3">
    <name type="scientific">Aspergillus puulaauensis</name>
    <dbReference type="NCBI Taxonomy" id="1220207"/>
    <lineage>
        <taxon>Eukaryota</taxon>
        <taxon>Fungi</taxon>
        <taxon>Dikarya</taxon>
        <taxon>Ascomycota</taxon>
        <taxon>Pezizomycotina</taxon>
        <taxon>Eurotiomycetes</taxon>
        <taxon>Eurotiomycetidae</taxon>
        <taxon>Eurotiales</taxon>
        <taxon>Aspergillaceae</taxon>
        <taxon>Aspergillus</taxon>
    </lineage>
</organism>
<proteinExistence type="predicted"/>